<evidence type="ECO:0000256" key="7">
    <source>
        <dbReference type="ARBA" id="ARBA00022949"/>
    </source>
</evidence>
<evidence type="ECO:0000256" key="6">
    <source>
        <dbReference type="ARBA" id="ARBA00022868"/>
    </source>
</evidence>
<dbReference type="Pfam" id="PF00876">
    <property type="entry name" value="Innexin"/>
    <property type="match status" value="1"/>
</dbReference>
<keyword evidence="7" id="KW-0965">Cell junction</keyword>
<evidence type="ECO:0000256" key="1">
    <source>
        <dbReference type="ARBA" id="ARBA00004610"/>
    </source>
</evidence>
<sequence>MQCVPPSPWQDTADHPTDQPDHQHSALLPLQVFAVAGQDPENRTDPMSYVFPRMAKCTFRSFGPSGTIQVRDMMCLIATNIINEKVSTGEGAG</sequence>
<evidence type="ECO:0000256" key="12">
    <source>
        <dbReference type="SAM" id="MobiDB-lite"/>
    </source>
</evidence>
<keyword evidence="6" id="KW-0303">Gap junction</keyword>
<comment type="subcellular location">
    <subcellularLocation>
        <location evidence="1">Cell junction</location>
        <location evidence="1">Gap junction</location>
    </subcellularLocation>
    <subcellularLocation>
        <location evidence="2">Cell membrane</location>
        <topology evidence="2">Multi-pass membrane protein</topology>
    </subcellularLocation>
</comment>
<evidence type="ECO:0000256" key="5">
    <source>
        <dbReference type="ARBA" id="ARBA00022692"/>
    </source>
</evidence>
<feature type="region of interest" description="Disordered" evidence="12">
    <location>
        <begin position="1"/>
        <end position="24"/>
    </location>
</feature>
<name>A0A5B7IQM4_PORTR</name>
<keyword evidence="14" id="KW-1185">Reference proteome</keyword>
<keyword evidence="11" id="KW-0407">Ion channel</keyword>
<evidence type="ECO:0000256" key="10">
    <source>
        <dbReference type="ARBA" id="ARBA00023136"/>
    </source>
</evidence>
<evidence type="ECO:0000256" key="8">
    <source>
        <dbReference type="ARBA" id="ARBA00022989"/>
    </source>
</evidence>
<keyword evidence="9" id="KW-0406">Ion transport</keyword>
<dbReference type="GO" id="GO:0005886">
    <property type="term" value="C:plasma membrane"/>
    <property type="evidence" value="ECO:0007669"/>
    <property type="project" value="UniProtKB-SubCell"/>
</dbReference>
<protein>
    <submittedName>
        <fullName evidence="13">Innexin inx1</fullName>
    </submittedName>
</protein>
<reference evidence="13 14" key="1">
    <citation type="submission" date="2019-05" db="EMBL/GenBank/DDBJ databases">
        <title>Another draft genome of Portunus trituberculatus and its Hox gene families provides insights of decapod evolution.</title>
        <authorList>
            <person name="Jeong J.-H."/>
            <person name="Song I."/>
            <person name="Kim S."/>
            <person name="Choi T."/>
            <person name="Kim D."/>
            <person name="Ryu S."/>
            <person name="Kim W."/>
        </authorList>
    </citation>
    <scope>NUCLEOTIDE SEQUENCE [LARGE SCALE GENOMIC DNA]</scope>
    <source>
        <tissue evidence="13">Muscle</tissue>
    </source>
</reference>
<dbReference type="OrthoDB" id="5867527at2759"/>
<evidence type="ECO:0000313" key="14">
    <source>
        <dbReference type="Proteomes" id="UP000324222"/>
    </source>
</evidence>
<keyword evidence="8" id="KW-1133">Transmembrane helix</keyword>
<evidence type="ECO:0000256" key="4">
    <source>
        <dbReference type="ARBA" id="ARBA00022475"/>
    </source>
</evidence>
<dbReference type="GO" id="GO:0005921">
    <property type="term" value="C:gap junction"/>
    <property type="evidence" value="ECO:0007669"/>
    <property type="project" value="UniProtKB-SubCell"/>
</dbReference>
<evidence type="ECO:0000256" key="11">
    <source>
        <dbReference type="ARBA" id="ARBA00023303"/>
    </source>
</evidence>
<organism evidence="13 14">
    <name type="scientific">Portunus trituberculatus</name>
    <name type="common">Swimming crab</name>
    <name type="synonym">Neptunus trituberculatus</name>
    <dbReference type="NCBI Taxonomy" id="210409"/>
    <lineage>
        <taxon>Eukaryota</taxon>
        <taxon>Metazoa</taxon>
        <taxon>Ecdysozoa</taxon>
        <taxon>Arthropoda</taxon>
        <taxon>Crustacea</taxon>
        <taxon>Multicrustacea</taxon>
        <taxon>Malacostraca</taxon>
        <taxon>Eumalacostraca</taxon>
        <taxon>Eucarida</taxon>
        <taxon>Decapoda</taxon>
        <taxon>Pleocyemata</taxon>
        <taxon>Brachyura</taxon>
        <taxon>Eubrachyura</taxon>
        <taxon>Portunoidea</taxon>
        <taxon>Portunidae</taxon>
        <taxon>Portuninae</taxon>
        <taxon>Portunus</taxon>
    </lineage>
</organism>
<evidence type="ECO:0000313" key="13">
    <source>
        <dbReference type="EMBL" id="MPC84693.1"/>
    </source>
</evidence>
<dbReference type="AlphaFoldDB" id="A0A5B7IQM4"/>
<dbReference type="Proteomes" id="UP000324222">
    <property type="component" value="Unassembled WGS sequence"/>
</dbReference>
<evidence type="ECO:0000256" key="2">
    <source>
        <dbReference type="ARBA" id="ARBA00004651"/>
    </source>
</evidence>
<keyword evidence="4" id="KW-1003">Cell membrane</keyword>
<keyword evidence="3" id="KW-0813">Transport</keyword>
<keyword evidence="5" id="KW-0812">Transmembrane</keyword>
<keyword evidence="10" id="KW-0472">Membrane</keyword>
<evidence type="ECO:0000256" key="9">
    <source>
        <dbReference type="ARBA" id="ARBA00023065"/>
    </source>
</evidence>
<proteinExistence type="predicted"/>
<accession>A0A5B7IQM4</accession>
<dbReference type="GO" id="GO:0034220">
    <property type="term" value="P:monoatomic ion transmembrane transport"/>
    <property type="evidence" value="ECO:0007669"/>
    <property type="project" value="UniProtKB-KW"/>
</dbReference>
<feature type="compositionally biased region" description="Basic and acidic residues" evidence="12">
    <location>
        <begin position="12"/>
        <end position="24"/>
    </location>
</feature>
<gene>
    <name evidence="13" type="primary">inx1_0</name>
    <name evidence="13" type="ORF">E2C01_079439</name>
</gene>
<comment type="caution">
    <text evidence="13">The sequence shown here is derived from an EMBL/GenBank/DDBJ whole genome shotgun (WGS) entry which is preliminary data.</text>
</comment>
<dbReference type="InterPro" id="IPR000990">
    <property type="entry name" value="Innexin"/>
</dbReference>
<dbReference type="EMBL" id="VSRR010066136">
    <property type="protein sequence ID" value="MPC84693.1"/>
    <property type="molecule type" value="Genomic_DNA"/>
</dbReference>
<evidence type="ECO:0000256" key="3">
    <source>
        <dbReference type="ARBA" id="ARBA00022448"/>
    </source>
</evidence>